<dbReference type="GO" id="GO:0003723">
    <property type="term" value="F:RNA binding"/>
    <property type="evidence" value="ECO:0007669"/>
    <property type="project" value="UniProtKB-UniRule"/>
</dbReference>
<dbReference type="SUPFAM" id="SSF50182">
    <property type="entry name" value="Sm-like ribonucleoproteins"/>
    <property type="match status" value="1"/>
</dbReference>
<name>A0A212KIL2_9FIRM</name>
<feature type="domain" description="Sm" evidence="4">
    <location>
        <begin position="9"/>
        <end position="69"/>
    </location>
</feature>
<dbReference type="Pfam" id="PF17209">
    <property type="entry name" value="Hfq"/>
    <property type="match status" value="1"/>
</dbReference>
<dbReference type="EMBL" id="FLUN01000001">
    <property type="protein sequence ID" value="SBW11468.1"/>
    <property type="molecule type" value="Genomic_DNA"/>
</dbReference>
<proteinExistence type="inferred from homology"/>
<organism evidence="5">
    <name type="scientific">uncultured Eubacteriales bacterium</name>
    <dbReference type="NCBI Taxonomy" id="172733"/>
    <lineage>
        <taxon>Bacteria</taxon>
        <taxon>Bacillati</taxon>
        <taxon>Bacillota</taxon>
        <taxon>Clostridia</taxon>
        <taxon>Eubacteriales</taxon>
        <taxon>environmental samples</taxon>
    </lineage>
</organism>
<dbReference type="PANTHER" id="PTHR34772">
    <property type="entry name" value="RNA-BINDING PROTEIN HFQ"/>
    <property type="match status" value="1"/>
</dbReference>
<evidence type="ECO:0000313" key="5">
    <source>
        <dbReference type="EMBL" id="SBW11468.1"/>
    </source>
</evidence>
<evidence type="ECO:0000256" key="3">
    <source>
        <dbReference type="HAMAP-Rule" id="MF_00436"/>
    </source>
</evidence>
<comment type="similarity">
    <text evidence="3">Belongs to the Hfq family.</text>
</comment>
<dbReference type="AlphaFoldDB" id="A0A212KIL2"/>
<dbReference type="GO" id="GO:0043487">
    <property type="term" value="P:regulation of RNA stability"/>
    <property type="evidence" value="ECO:0007669"/>
    <property type="project" value="TreeGrafter"/>
</dbReference>
<dbReference type="CDD" id="cd01716">
    <property type="entry name" value="Hfq"/>
    <property type="match status" value="1"/>
</dbReference>
<dbReference type="InterPro" id="IPR005001">
    <property type="entry name" value="Hfq"/>
</dbReference>
<sequence>MQKTNNLQDLFLSRARRGRLAVTVFLMNGYQLRGQIAGFDAFVVILMTEGKQQVIYKHAISTIIPERAVDLTEEGENHTGAQ</sequence>
<dbReference type="Gene3D" id="2.30.30.100">
    <property type="match status" value="1"/>
</dbReference>
<reference evidence="5" key="1">
    <citation type="submission" date="2016-04" db="EMBL/GenBank/DDBJ databases">
        <authorList>
            <person name="Evans L.H."/>
            <person name="Alamgir A."/>
            <person name="Owens N."/>
            <person name="Weber N.D."/>
            <person name="Virtaneva K."/>
            <person name="Barbian K."/>
            <person name="Babar A."/>
            <person name="Rosenke K."/>
        </authorList>
    </citation>
    <scope>NUCLEOTIDE SEQUENCE</scope>
    <source>
        <strain evidence="5">86</strain>
    </source>
</reference>
<comment type="function">
    <text evidence="3">RNA chaperone that binds small regulatory RNA (sRNAs) and mRNAs to facilitate mRNA translational regulation in response to envelope stress, environmental stress and changes in metabolite concentrations. Also binds with high specificity to tRNAs.</text>
</comment>
<accession>A0A212KIL2</accession>
<gene>
    <name evidence="3 5" type="primary">hfq</name>
    <name evidence="5" type="ORF">KL86CLO1_13284</name>
</gene>
<dbReference type="PROSITE" id="PS52002">
    <property type="entry name" value="SM"/>
    <property type="match status" value="1"/>
</dbReference>
<evidence type="ECO:0000259" key="4">
    <source>
        <dbReference type="PROSITE" id="PS52002"/>
    </source>
</evidence>
<dbReference type="NCBIfam" id="TIGR02383">
    <property type="entry name" value="Hfq"/>
    <property type="match status" value="1"/>
</dbReference>
<dbReference type="GO" id="GO:0006355">
    <property type="term" value="P:regulation of DNA-templated transcription"/>
    <property type="evidence" value="ECO:0007669"/>
    <property type="project" value="InterPro"/>
</dbReference>
<evidence type="ECO:0000256" key="1">
    <source>
        <dbReference type="ARBA" id="ARBA00022884"/>
    </source>
</evidence>
<dbReference type="NCBIfam" id="NF001602">
    <property type="entry name" value="PRK00395.1"/>
    <property type="match status" value="1"/>
</dbReference>
<dbReference type="InterPro" id="IPR047575">
    <property type="entry name" value="Sm"/>
</dbReference>
<evidence type="ECO:0000256" key="2">
    <source>
        <dbReference type="ARBA" id="ARBA00023016"/>
    </source>
</evidence>
<protein>
    <recommendedName>
        <fullName evidence="3">RNA-binding protein Hfq</fullName>
    </recommendedName>
</protein>
<dbReference type="PANTHER" id="PTHR34772:SF1">
    <property type="entry name" value="RNA-BINDING PROTEIN HFQ"/>
    <property type="match status" value="1"/>
</dbReference>
<keyword evidence="1 3" id="KW-0694">RNA-binding</keyword>
<dbReference type="InterPro" id="IPR010920">
    <property type="entry name" value="LSM_dom_sf"/>
</dbReference>
<dbReference type="HAMAP" id="MF_00436">
    <property type="entry name" value="Hfq"/>
    <property type="match status" value="1"/>
</dbReference>
<keyword evidence="2 3" id="KW-0346">Stress response</keyword>
<dbReference type="GO" id="GO:0005829">
    <property type="term" value="C:cytosol"/>
    <property type="evidence" value="ECO:0007669"/>
    <property type="project" value="TreeGrafter"/>
</dbReference>
<dbReference type="GO" id="GO:0045974">
    <property type="term" value="P:regulation of translation, ncRNA-mediated"/>
    <property type="evidence" value="ECO:0007669"/>
    <property type="project" value="TreeGrafter"/>
</dbReference>
<comment type="subunit">
    <text evidence="3">Homohexamer.</text>
</comment>